<feature type="region of interest" description="Disordered" evidence="1">
    <location>
        <begin position="36"/>
        <end position="79"/>
    </location>
</feature>
<accession>A0AAD7T253</accession>
<evidence type="ECO:0000313" key="3">
    <source>
        <dbReference type="Proteomes" id="UP001221898"/>
    </source>
</evidence>
<reference evidence="2" key="1">
    <citation type="journal article" date="2023" name="Science">
        <title>Genome structures resolve the early diversification of teleost fishes.</title>
        <authorList>
            <person name="Parey E."/>
            <person name="Louis A."/>
            <person name="Montfort J."/>
            <person name="Bouchez O."/>
            <person name="Roques C."/>
            <person name="Iampietro C."/>
            <person name="Lluch J."/>
            <person name="Castinel A."/>
            <person name="Donnadieu C."/>
            <person name="Desvignes T."/>
            <person name="Floi Bucao C."/>
            <person name="Jouanno E."/>
            <person name="Wen M."/>
            <person name="Mejri S."/>
            <person name="Dirks R."/>
            <person name="Jansen H."/>
            <person name="Henkel C."/>
            <person name="Chen W.J."/>
            <person name="Zahm M."/>
            <person name="Cabau C."/>
            <person name="Klopp C."/>
            <person name="Thompson A.W."/>
            <person name="Robinson-Rechavi M."/>
            <person name="Braasch I."/>
            <person name="Lecointre G."/>
            <person name="Bobe J."/>
            <person name="Postlethwait J.H."/>
            <person name="Berthelot C."/>
            <person name="Roest Crollius H."/>
            <person name="Guiguen Y."/>
        </authorList>
    </citation>
    <scope>NUCLEOTIDE SEQUENCE</scope>
    <source>
        <strain evidence="2">NC1722</strain>
    </source>
</reference>
<evidence type="ECO:0000256" key="1">
    <source>
        <dbReference type="SAM" id="MobiDB-lite"/>
    </source>
</evidence>
<protein>
    <submittedName>
        <fullName evidence="2">Uncharacterized protein</fullName>
    </submittedName>
</protein>
<organism evidence="2 3">
    <name type="scientific">Aldrovandia affinis</name>
    <dbReference type="NCBI Taxonomy" id="143900"/>
    <lineage>
        <taxon>Eukaryota</taxon>
        <taxon>Metazoa</taxon>
        <taxon>Chordata</taxon>
        <taxon>Craniata</taxon>
        <taxon>Vertebrata</taxon>
        <taxon>Euteleostomi</taxon>
        <taxon>Actinopterygii</taxon>
        <taxon>Neopterygii</taxon>
        <taxon>Teleostei</taxon>
        <taxon>Notacanthiformes</taxon>
        <taxon>Halosauridae</taxon>
        <taxon>Aldrovandia</taxon>
    </lineage>
</organism>
<sequence length="107" mass="11859">MEVREGSPAVTVNWFGVLPLAARECPRLLSGQGEVNATLRCNPRPQGEHRPPPRLRRSARGPVNQRRPLKRDVLPGTTMPPDRASACTCGFFALPSNHRLVIERLCP</sequence>
<dbReference type="Proteomes" id="UP001221898">
    <property type="component" value="Unassembled WGS sequence"/>
</dbReference>
<name>A0AAD7T253_9TELE</name>
<comment type="caution">
    <text evidence="2">The sequence shown here is derived from an EMBL/GenBank/DDBJ whole genome shotgun (WGS) entry which is preliminary data.</text>
</comment>
<gene>
    <name evidence="2" type="ORF">AAFF_G00105370</name>
</gene>
<proteinExistence type="predicted"/>
<dbReference type="AlphaFoldDB" id="A0AAD7T253"/>
<evidence type="ECO:0000313" key="2">
    <source>
        <dbReference type="EMBL" id="KAJ8412955.1"/>
    </source>
</evidence>
<dbReference type="EMBL" id="JAINUG010000017">
    <property type="protein sequence ID" value="KAJ8412955.1"/>
    <property type="molecule type" value="Genomic_DNA"/>
</dbReference>
<keyword evidence="3" id="KW-1185">Reference proteome</keyword>